<dbReference type="FunFam" id="1.10.340.70:FF:000001">
    <property type="entry name" value="Retrovirus-related Pol polyprotein from transposon gypsy-like Protein"/>
    <property type="match status" value="1"/>
</dbReference>
<dbReference type="InterPro" id="IPR036397">
    <property type="entry name" value="RNaseH_sf"/>
</dbReference>
<feature type="compositionally biased region" description="Acidic residues" evidence="1">
    <location>
        <begin position="1236"/>
        <end position="1249"/>
    </location>
</feature>
<dbReference type="Gene3D" id="3.30.70.270">
    <property type="match status" value="2"/>
</dbReference>
<evidence type="ECO:0000313" key="5">
    <source>
        <dbReference type="Proteomes" id="UP001186944"/>
    </source>
</evidence>
<comment type="caution">
    <text evidence="4">The sequence shown here is derived from an EMBL/GenBank/DDBJ whole genome shotgun (WGS) entry which is preliminary data.</text>
</comment>
<dbReference type="FunFam" id="3.30.70.270:FF:000020">
    <property type="entry name" value="Transposon Tf2-6 polyprotein-like Protein"/>
    <property type="match status" value="1"/>
</dbReference>
<proteinExistence type="predicted"/>
<feature type="region of interest" description="Disordered" evidence="1">
    <location>
        <begin position="1233"/>
        <end position="1277"/>
    </location>
</feature>
<dbReference type="Gene3D" id="1.10.340.70">
    <property type="match status" value="1"/>
</dbReference>
<dbReference type="SUPFAM" id="SSF53098">
    <property type="entry name" value="Ribonuclease H-like"/>
    <property type="match status" value="1"/>
</dbReference>
<dbReference type="InterPro" id="IPR050951">
    <property type="entry name" value="Retrovirus_Pol_polyprotein"/>
</dbReference>
<dbReference type="PANTHER" id="PTHR37984:SF15">
    <property type="entry name" value="INTEGRASE CATALYTIC DOMAIN-CONTAINING PROTEIN"/>
    <property type="match status" value="1"/>
</dbReference>
<reference evidence="4" key="1">
    <citation type="submission" date="2019-08" db="EMBL/GenBank/DDBJ databases">
        <title>The improved chromosome-level genome for the pearl oyster Pinctada fucata martensii using PacBio sequencing and Hi-C.</title>
        <authorList>
            <person name="Zheng Z."/>
        </authorList>
    </citation>
    <scope>NUCLEOTIDE SEQUENCE</scope>
    <source>
        <strain evidence="4">ZZ-2019</strain>
        <tissue evidence="4">Adductor muscle</tissue>
    </source>
</reference>
<dbReference type="InterPro" id="IPR043128">
    <property type="entry name" value="Rev_trsase/Diguanyl_cyclase"/>
</dbReference>
<evidence type="ECO:0000259" key="3">
    <source>
        <dbReference type="PROSITE" id="PS50994"/>
    </source>
</evidence>
<dbReference type="InterPro" id="IPR001584">
    <property type="entry name" value="Integrase_cat-core"/>
</dbReference>
<evidence type="ECO:0000256" key="1">
    <source>
        <dbReference type="SAM" id="MobiDB-lite"/>
    </source>
</evidence>
<dbReference type="InterPro" id="IPR041588">
    <property type="entry name" value="Integrase_H2C2"/>
</dbReference>
<dbReference type="Pfam" id="PF17919">
    <property type="entry name" value="RT_RNaseH_2"/>
    <property type="match status" value="1"/>
</dbReference>
<evidence type="ECO:0000313" key="4">
    <source>
        <dbReference type="EMBL" id="KAK3090574.1"/>
    </source>
</evidence>
<dbReference type="Gene3D" id="3.30.420.10">
    <property type="entry name" value="Ribonuclease H-like superfamily/Ribonuclease H"/>
    <property type="match status" value="1"/>
</dbReference>
<dbReference type="GO" id="GO:0003676">
    <property type="term" value="F:nucleic acid binding"/>
    <property type="evidence" value="ECO:0007669"/>
    <property type="project" value="InterPro"/>
</dbReference>
<feature type="compositionally biased region" description="Acidic residues" evidence="1">
    <location>
        <begin position="1168"/>
        <end position="1177"/>
    </location>
</feature>
<dbReference type="Gene3D" id="3.10.20.370">
    <property type="match status" value="1"/>
</dbReference>
<dbReference type="FunFam" id="3.30.420.10:FF:000032">
    <property type="entry name" value="Retrovirus-related Pol polyprotein from transposon 297-like Protein"/>
    <property type="match status" value="1"/>
</dbReference>
<dbReference type="InterPro" id="IPR012337">
    <property type="entry name" value="RNaseH-like_sf"/>
</dbReference>
<dbReference type="Gene3D" id="3.10.10.10">
    <property type="entry name" value="HIV Type 1 Reverse Transcriptase, subunit A, domain 1"/>
    <property type="match status" value="1"/>
</dbReference>
<dbReference type="FunFam" id="3.10.20.370:FF:000001">
    <property type="entry name" value="Retrovirus-related Pol polyprotein from transposon 17.6-like protein"/>
    <property type="match status" value="1"/>
</dbReference>
<dbReference type="Proteomes" id="UP001186944">
    <property type="component" value="Unassembled WGS sequence"/>
</dbReference>
<dbReference type="InterPro" id="IPR041577">
    <property type="entry name" value="RT_RNaseH_2"/>
</dbReference>
<gene>
    <name evidence="4" type="ORF">FSP39_012793</name>
</gene>
<name>A0AA88Y0S3_PINIB</name>
<organism evidence="4 5">
    <name type="scientific">Pinctada imbricata</name>
    <name type="common">Atlantic pearl-oyster</name>
    <name type="synonym">Pinctada martensii</name>
    <dbReference type="NCBI Taxonomy" id="66713"/>
    <lineage>
        <taxon>Eukaryota</taxon>
        <taxon>Metazoa</taxon>
        <taxon>Spiralia</taxon>
        <taxon>Lophotrochozoa</taxon>
        <taxon>Mollusca</taxon>
        <taxon>Bivalvia</taxon>
        <taxon>Autobranchia</taxon>
        <taxon>Pteriomorphia</taxon>
        <taxon>Pterioida</taxon>
        <taxon>Pterioidea</taxon>
        <taxon>Pteriidae</taxon>
        <taxon>Pinctada</taxon>
    </lineage>
</organism>
<evidence type="ECO:0000259" key="2">
    <source>
        <dbReference type="PROSITE" id="PS50878"/>
    </source>
</evidence>
<dbReference type="Pfam" id="PF00078">
    <property type="entry name" value="RVT_1"/>
    <property type="match status" value="1"/>
</dbReference>
<sequence>MGFLVVKDPVDGALSTRKKEVPGVIGSNILREIHFSLRSSKEISTSWRTVLGLYEETHAKLDKRKVRISGGKTVVIPARTVKVIEGSTIKNTSGIISSAIVEEIDTDKHPLPTGLVIAPAFVHVSRNGKVPLQVANFGSKDVYLPPKTLVGTLEIAITSKNTEAFISEIQGEINSDSSLIGRFDMGNLGADEMKLFNALIDKHDHIFSKTDDDIGYCDVVKHRIRTTDDIPIRQPHRRIPPHHWNEVREYIKSTLHKGIIRESSSPYASPVVLVRKKNGKLRLCVDYRALNAKTVKDAYPLPRIEEALDALKGAKFFCSLDLAHGFHQLPVADEDVEKTAFRIGTGGLYEFCRMPFGLTGAPGTFMRVMDKIFGDQNFQTVLIYLDDILIFGRTYQETLERLDMVLTRLAKFNLKVNPDKCQMFKEKLRYLGHVISKEGMMPDPDKTLAVAHWTRPKSETELRGFLGLAGYYRRFVRDFAKIASPLHQLLKGSCKKSKQKKASSQIKEWDEKCETSFQKLKECLTSAPLLGHPDFHKPFILEIDASMAGLGAVLSQDQEHGRVVLCYASRALRDHEKNMKNYSSMKLELLTLKWAVTEKFRDLLIGAKFIVLTDNNPLSYIQSTAKLGATEAKWVAELAQFTFEIKYRSGKSNTNADSLSRKTDHPKETARLEELHNSGNGSLHTLVPSKLKSTVETIRAQVWETEAHSSPTRCSPFESTMINYNPCDILRLQNKDSDIFRLKELRQRAKPLSRRQKLQENKQVRKYLAINKQIKEESGIMYRITGEGKQLLLPRDLKQHVLKSLHDDLGHQGMERTLQLARQRVYWPFMSSDVEEYCTNCSRCMLAKRGKIVRPTIGSTVAKRPLEILAIDFTILEKGKMGYENVLVMTDVFTKFTQAVPTRDQKASTVARVLVQDWFIRFGVPHRLHSDQGRSFENSIIHELCTLYNVKKTKTTPYSPQANGQCERFNRTIHNLLRTLPPEQKRKWPELLPELVYAYNCTMHSTTGFSPYYLMFGREPILPVDLMLGTTFEMNESDDEWVKAHYNKLSDAFKKACERTEREALKRQDRVNKTADDMPISIGSRVFLRNHPKGRNKIQDAWGSTPYRVIEILGNNVYVLEPLTGNGSQRTVNRREILDSKILVGSINPSSREIEVDRDRQKDHGDNSNEESDEDELYEIHMRVPRDPGTQNIPASGFGNDDLLASNRGQDSSLCLAAGDSDVSLEGDTAVTAGEQDQDVDMIDDEEQPSSDTIGEGTASATAGEHDDHDFDDDEELQHSLRRSTRITAGRNPNPFNLPVSALKQEIRVPDIAILEAVAKSNLLLCELMARK</sequence>
<dbReference type="SUPFAM" id="SSF56672">
    <property type="entry name" value="DNA/RNA polymerases"/>
    <property type="match status" value="1"/>
</dbReference>
<dbReference type="InterPro" id="IPR043502">
    <property type="entry name" value="DNA/RNA_pol_sf"/>
</dbReference>
<dbReference type="PROSITE" id="PS50878">
    <property type="entry name" value="RT_POL"/>
    <property type="match status" value="1"/>
</dbReference>
<dbReference type="FunFam" id="3.10.10.10:FF:000002">
    <property type="entry name" value="Retrovirus-related Pol polyprotein from transposon 17.6-like protein"/>
    <property type="match status" value="1"/>
</dbReference>
<protein>
    <recommendedName>
        <fullName evidence="6">Reverse transcriptase</fullName>
    </recommendedName>
</protein>
<dbReference type="PANTHER" id="PTHR37984">
    <property type="entry name" value="PROTEIN CBG26694"/>
    <property type="match status" value="1"/>
</dbReference>
<dbReference type="CDD" id="cd01647">
    <property type="entry name" value="RT_LTR"/>
    <property type="match status" value="1"/>
</dbReference>
<dbReference type="Pfam" id="PF17921">
    <property type="entry name" value="Integrase_H2C2"/>
    <property type="match status" value="1"/>
</dbReference>
<accession>A0AA88Y0S3</accession>
<dbReference type="CDD" id="cd09274">
    <property type="entry name" value="RNase_HI_RT_Ty3"/>
    <property type="match status" value="1"/>
</dbReference>
<dbReference type="EMBL" id="VSWD01000010">
    <property type="protein sequence ID" value="KAK3090574.1"/>
    <property type="molecule type" value="Genomic_DNA"/>
</dbReference>
<dbReference type="PROSITE" id="PS50994">
    <property type="entry name" value="INTEGRASE"/>
    <property type="match status" value="1"/>
</dbReference>
<feature type="compositionally biased region" description="Basic and acidic residues" evidence="1">
    <location>
        <begin position="1153"/>
        <end position="1167"/>
    </location>
</feature>
<dbReference type="InterPro" id="IPR000477">
    <property type="entry name" value="RT_dom"/>
</dbReference>
<feature type="region of interest" description="Disordered" evidence="1">
    <location>
        <begin position="1153"/>
        <end position="1205"/>
    </location>
</feature>
<feature type="domain" description="Reverse transcriptase" evidence="2">
    <location>
        <begin position="255"/>
        <end position="435"/>
    </location>
</feature>
<dbReference type="Pfam" id="PF00665">
    <property type="entry name" value="rve"/>
    <property type="match status" value="1"/>
</dbReference>
<keyword evidence="5" id="KW-1185">Reference proteome</keyword>
<evidence type="ECO:0008006" key="6">
    <source>
        <dbReference type="Google" id="ProtNLM"/>
    </source>
</evidence>
<feature type="domain" description="Integrase catalytic" evidence="3">
    <location>
        <begin position="861"/>
        <end position="1019"/>
    </location>
</feature>
<dbReference type="GO" id="GO:0015074">
    <property type="term" value="P:DNA integration"/>
    <property type="evidence" value="ECO:0007669"/>
    <property type="project" value="InterPro"/>
</dbReference>